<feature type="transmembrane region" description="Helical" evidence="1">
    <location>
        <begin position="33"/>
        <end position="63"/>
    </location>
</feature>
<protein>
    <submittedName>
        <fullName evidence="2">Uncharacterized protein</fullName>
    </submittedName>
</protein>
<dbReference type="Proteomes" id="UP000196475">
    <property type="component" value="Unassembled WGS sequence"/>
</dbReference>
<reference evidence="3" key="1">
    <citation type="submission" date="2016-06" db="EMBL/GenBank/DDBJ databases">
        <authorList>
            <person name="Nascimento L."/>
            <person name="Pereira R.V."/>
            <person name="Martins L.F."/>
            <person name="Quaggio R.B."/>
            <person name="Silva A.M."/>
            <person name="Setubal J.C."/>
        </authorList>
    </citation>
    <scope>NUCLEOTIDE SEQUENCE [LARGE SCALE GENOMIC DNA]</scope>
</reference>
<dbReference type="AlphaFoldDB" id="A0A1Y3PTY1"/>
<gene>
    <name evidence="2" type="ORF">BAA01_13295</name>
</gene>
<evidence type="ECO:0000256" key="1">
    <source>
        <dbReference type="SAM" id="Phobius"/>
    </source>
</evidence>
<evidence type="ECO:0000313" key="2">
    <source>
        <dbReference type="EMBL" id="OUM87789.1"/>
    </source>
</evidence>
<sequence>MYAANRRLLQIAARLEESQLRDMLSLYKHPFQLIWINFLAGLSRGVGLTVGTALFLAFSAYFLGQFISLPLIGEYIAKLLDIVDAYRSGSLTP</sequence>
<dbReference type="InterPro" id="IPR043723">
    <property type="entry name" value="DUF5665"/>
</dbReference>
<organism evidence="2 3">
    <name type="scientific">Bacillus thermozeamaize</name>
    <dbReference type="NCBI Taxonomy" id="230954"/>
    <lineage>
        <taxon>Bacteria</taxon>
        <taxon>Bacillati</taxon>
        <taxon>Bacillota</taxon>
        <taxon>Bacilli</taxon>
        <taxon>Bacillales</taxon>
        <taxon>Bacillaceae</taxon>
        <taxon>Bacillus</taxon>
    </lineage>
</organism>
<name>A0A1Y3PTY1_9BACI</name>
<keyword evidence="1" id="KW-0472">Membrane</keyword>
<comment type="caution">
    <text evidence="2">The sequence shown here is derived from an EMBL/GenBank/DDBJ whole genome shotgun (WGS) entry which is preliminary data.</text>
</comment>
<keyword evidence="1" id="KW-0812">Transmembrane</keyword>
<dbReference type="Pfam" id="PF18910">
    <property type="entry name" value="DUF5665"/>
    <property type="match status" value="1"/>
</dbReference>
<accession>A0A1Y3PTY1</accession>
<proteinExistence type="predicted"/>
<evidence type="ECO:0000313" key="3">
    <source>
        <dbReference type="Proteomes" id="UP000196475"/>
    </source>
</evidence>
<keyword evidence="1" id="KW-1133">Transmembrane helix</keyword>
<dbReference type="EMBL" id="LZRT01000070">
    <property type="protein sequence ID" value="OUM87789.1"/>
    <property type="molecule type" value="Genomic_DNA"/>
</dbReference>